<keyword evidence="3" id="KW-0479">Metal-binding</keyword>
<dbReference type="Pfam" id="PF00557">
    <property type="entry name" value="Peptidase_M24"/>
    <property type="match status" value="1"/>
</dbReference>
<evidence type="ECO:0000256" key="2">
    <source>
        <dbReference type="ARBA" id="ARBA00008766"/>
    </source>
</evidence>
<evidence type="ECO:0000256" key="1">
    <source>
        <dbReference type="ARBA" id="ARBA00001936"/>
    </source>
</evidence>
<dbReference type="PANTHER" id="PTHR43226">
    <property type="entry name" value="XAA-PRO AMINOPEPTIDASE 3"/>
    <property type="match status" value="1"/>
</dbReference>
<evidence type="ECO:0000256" key="3">
    <source>
        <dbReference type="ARBA" id="ARBA00022723"/>
    </source>
</evidence>
<evidence type="ECO:0000313" key="7">
    <source>
        <dbReference type="Proteomes" id="UP000694865"/>
    </source>
</evidence>
<dbReference type="InterPro" id="IPR036005">
    <property type="entry name" value="Creatinase/aminopeptidase-like"/>
</dbReference>
<dbReference type="SUPFAM" id="SSF55920">
    <property type="entry name" value="Creatinase/aminopeptidase"/>
    <property type="match status" value="1"/>
</dbReference>
<accession>A0ABM0GZP1</accession>
<evidence type="ECO:0000256" key="5">
    <source>
        <dbReference type="ARBA" id="ARBA00023211"/>
    </source>
</evidence>
<evidence type="ECO:0000313" key="8">
    <source>
        <dbReference type="RefSeq" id="XP_002740969.1"/>
    </source>
</evidence>
<feature type="non-terminal residue" evidence="8">
    <location>
        <position position="425"/>
    </location>
</feature>
<dbReference type="GeneID" id="100378545"/>
<keyword evidence="4" id="KW-0378">Hydrolase</keyword>
<dbReference type="PANTHER" id="PTHR43226:SF4">
    <property type="entry name" value="XAA-PRO AMINOPEPTIDASE 3"/>
    <property type="match status" value="1"/>
</dbReference>
<evidence type="ECO:0000259" key="6">
    <source>
        <dbReference type="SMART" id="SM01011"/>
    </source>
</evidence>
<dbReference type="Gene3D" id="3.90.230.10">
    <property type="entry name" value="Creatinase/methionine aminopeptidase superfamily"/>
    <property type="match status" value="1"/>
</dbReference>
<keyword evidence="5" id="KW-0464">Manganese</keyword>
<organism evidence="7 8">
    <name type="scientific">Saccoglossus kowalevskii</name>
    <name type="common">Acorn worm</name>
    <dbReference type="NCBI Taxonomy" id="10224"/>
    <lineage>
        <taxon>Eukaryota</taxon>
        <taxon>Metazoa</taxon>
        <taxon>Hemichordata</taxon>
        <taxon>Enteropneusta</taxon>
        <taxon>Harrimaniidae</taxon>
        <taxon>Saccoglossus</taxon>
    </lineage>
</organism>
<dbReference type="InterPro" id="IPR029149">
    <property type="entry name" value="Creatin/AminoP/Spt16_N"/>
</dbReference>
<dbReference type="RefSeq" id="XP_002740969.1">
    <property type="nucleotide sequence ID" value="XM_002740923.1"/>
</dbReference>
<dbReference type="SUPFAM" id="SSF53092">
    <property type="entry name" value="Creatinase/prolidase N-terminal domain"/>
    <property type="match status" value="1"/>
</dbReference>
<dbReference type="SMART" id="SM01011">
    <property type="entry name" value="AMP_N"/>
    <property type="match status" value="1"/>
</dbReference>
<evidence type="ECO:0000256" key="4">
    <source>
        <dbReference type="ARBA" id="ARBA00022801"/>
    </source>
</evidence>
<dbReference type="InterPro" id="IPR052433">
    <property type="entry name" value="X-Pro_dipept-like"/>
</dbReference>
<dbReference type="Gene3D" id="3.40.350.10">
    <property type="entry name" value="Creatinase/prolidase N-terminal domain"/>
    <property type="match status" value="1"/>
</dbReference>
<sequence>MAASIMNNVRKDCFRISCQVIGLSLSLRPLTTPRNTFSRTYSSSAPIQSQIKTHRAPLNMPTRYLGQPTPYTHPHLMKYGEITPGIDKQEYVQRRKRLMSEIGKLSAKDKVKQHHVVVVLSHPRMYMTDEIPYPFRQSTDFLYLCGFQEPNSILILESLPDQPLPAHKSTLLVPKRDVHRELWDGPRSGIEGALDFIGMNTAYNNNDLSEYLTHFTKKSNVVLWYDFLKPTHPAFHSKLMKGLILPIRNQGCSIKTLEETLHQMRVIKSPAEQELMKQSAIIGSDALTDVMRSSRPLINESHLYAMVDYQCRVRGAEFLAYPPVVAGGNRANTLHYTNNNQTLQPDELVLMDSGCEYHGYASDITRTWPVSGKFTSTQRTLYDIVLDVQKKCLKMCSVTDMTLDKIYNEMLTILGGHLQDLGILT</sequence>
<feature type="domain" description="Aminopeptidase P N-terminal" evidence="6">
    <location>
        <begin position="86"/>
        <end position="234"/>
    </location>
</feature>
<protein>
    <submittedName>
        <fullName evidence="8">Probable Xaa-Pro aminopeptidase 3-like</fullName>
    </submittedName>
</protein>
<comment type="cofactor">
    <cofactor evidence="1">
        <name>Mn(2+)</name>
        <dbReference type="ChEBI" id="CHEBI:29035"/>
    </cofactor>
</comment>
<proteinExistence type="inferred from homology"/>
<gene>
    <name evidence="8" type="primary">LOC100378545</name>
</gene>
<comment type="similarity">
    <text evidence="2">Belongs to the peptidase M24B family.</text>
</comment>
<reference evidence="8" key="1">
    <citation type="submission" date="2025-08" db="UniProtKB">
        <authorList>
            <consortium name="RefSeq"/>
        </authorList>
    </citation>
    <scope>IDENTIFICATION</scope>
    <source>
        <tissue evidence="8">Testes</tissue>
    </source>
</reference>
<keyword evidence="7" id="KW-1185">Reference proteome</keyword>
<dbReference type="Proteomes" id="UP000694865">
    <property type="component" value="Unplaced"/>
</dbReference>
<dbReference type="InterPro" id="IPR007865">
    <property type="entry name" value="Aminopep_P_N"/>
</dbReference>
<name>A0ABM0GZP1_SACKO</name>
<dbReference type="Pfam" id="PF05195">
    <property type="entry name" value="AMP_N"/>
    <property type="match status" value="1"/>
</dbReference>
<dbReference type="InterPro" id="IPR000994">
    <property type="entry name" value="Pept_M24"/>
</dbReference>